<evidence type="ECO:0000256" key="1">
    <source>
        <dbReference type="ARBA" id="ARBA00023117"/>
    </source>
</evidence>
<feature type="transmembrane region" description="Helical" evidence="3">
    <location>
        <begin position="217"/>
        <end position="236"/>
    </location>
</feature>
<gene>
    <name evidence="5" type="ORF">THRCLA_11684</name>
</gene>
<dbReference type="GO" id="GO:0006659">
    <property type="term" value="P:phosphatidylserine biosynthetic process"/>
    <property type="evidence" value="ECO:0007669"/>
    <property type="project" value="InterPro"/>
</dbReference>
<evidence type="ECO:0000313" key="6">
    <source>
        <dbReference type="Proteomes" id="UP000243217"/>
    </source>
</evidence>
<dbReference type="GO" id="GO:0006338">
    <property type="term" value="P:chromatin remodeling"/>
    <property type="evidence" value="ECO:0007669"/>
    <property type="project" value="TreeGrafter"/>
</dbReference>
<dbReference type="InterPro" id="IPR004277">
    <property type="entry name" value="PSS"/>
</dbReference>
<dbReference type="STRING" id="74557.A0A1V9Y709"/>
<feature type="domain" description="Bromo" evidence="4">
    <location>
        <begin position="313"/>
        <end position="404"/>
    </location>
</feature>
<keyword evidence="1 2" id="KW-0103">Bromodomain</keyword>
<feature type="transmembrane region" description="Helical" evidence="3">
    <location>
        <begin position="248"/>
        <end position="267"/>
    </location>
</feature>
<dbReference type="EMBL" id="JNBS01004976">
    <property type="protein sequence ID" value="OQR81493.1"/>
    <property type="molecule type" value="Genomic_DNA"/>
</dbReference>
<dbReference type="InterPro" id="IPR036427">
    <property type="entry name" value="Bromodomain-like_sf"/>
</dbReference>
<dbReference type="PANTHER" id="PTHR22880">
    <property type="entry name" value="FALZ-RELATED BROMODOMAIN-CONTAINING PROTEINS"/>
    <property type="match status" value="1"/>
</dbReference>
<dbReference type="PROSITE" id="PS50014">
    <property type="entry name" value="BROMODOMAIN_2"/>
    <property type="match status" value="1"/>
</dbReference>
<dbReference type="InterPro" id="IPR001487">
    <property type="entry name" value="Bromodomain"/>
</dbReference>
<dbReference type="GO" id="GO:0005634">
    <property type="term" value="C:nucleus"/>
    <property type="evidence" value="ECO:0007669"/>
    <property type="project" value="TreeGrafter"/>
</dbReference>
<dbReference type="Gene3D" id="1.20.920.10">
    <property type="entry name" value="Bromodomain-like"/>
    <property type="match status" value="1"/>
</dbReference>
<evidence type="ECO:0000256" key="2">
    <source>
        <dbReference type="PROSITE-ProRule" id="PRU00035"/>
    </source>
</evidence>
<organism evidence="5 6">
    <name type="scientific">Thraustotheca clavata</name>
    <dbReference type="NCBI Taxonomy" id="74557"/>
    <lineage>
        <taxon>Eukaryota</taxon>
        <taxon>Sar</taxon>
        <taxon>Stramenopiles</taxon>
        <taxon>Oomycota</taxon>
        <taxon>Saprolegniomycetes</taxon>
        <taxon>Saprolegniales</taxon>
        <taxon>Achlyaceae</taxon>
        <taxon>Thraustotheca</taxon>
    </lineage>
</organism>
<feature type="transmembrane region" description="Helical" evidence="3">
    <location>
        <begin position="89"/>
        <end position="107"/>
    </location>
</feature>
<evidence type="ECO:0000256" key="3">
    <source>
        <dbReference type="SAM" id="Phobius"/>
    </source>
</evidence>
<evidence type="ECO:0000259" key="4">
    <source>
        <dbReference type="PROSITE" id="PS50014"/>
    </source>
</evidence>
<keyword evidence="3" id="KW-1133">Transmembrane helix</keyword>
<feature type="non-terminal residue" evidence="5">
    <location>
        <position position="1"/>
    </location>
</feature>
<dbReference type="OrthoDB" id="6614653at2759"/>
<evidence type="ECO:0000313" key="5">
    <source>
        <dbReference type="EMBL" id="OQR81493.1"/>
    </source>
</evidence>
<keyword evidence="6" id="KW-1185">Reference proteome</keyword>
<feature type="transmembrane region" description="Helical" evidence="3">
    <location>
        <begin position="58"/>
        <end position="77"/>
    </location>
</feature>
<feature type="transmembrane region" description="Helical" evidence="3">
    <location>
        <begin position="150"/>
        <end position="172"/>
    </location>
</feature>
<dbReference type="PRINTS" id="PR00503">
    <property type="entry name" value="BROMODOMAIN"/>
</dbReference>
<feature type="transmembrane region" description="Helical" evidence="3">
    <location>
        <begin position="184"/>
        <end position="205"/>
    </location>
</feature>
<keyword evidence="3" id="KW-0812">Transmembrane</keyword>
<comment type="caution">
    <text evidence="5">The sequence shown here is derived from an EMBL/GenBank/DDBJ whole genome shotgun (WGS) entry which is preliminary data.</text>
</comment>
<dbReference type="Pfam" id="PF00439">
    <property type="entry name" value="Bromodomain"/>
    <property type="match status" value="1"/>
</dbReference>
<name>A0A1V9Y709_9STRA</name>
<dbReference type="AlphaFoldDB" id="A0A1V9Y709"/>
<dbReference type="SUPFAM" id="SSF47370">
    <property type="entry name" value="Bromodomain"/>
    <property type="match status" value="1"/>
</dbReference>
<reference evidence="5 6" key="1">
    <citation type="journal article" date="2014" name="Genome Biol. Evol.">
        <title>The secreted proteins of Achlya hypogyna and Thraustotheca clavata identify the ancestral oomycete secretome and reveal gene acquisitions by horizontal gene transfer.</title>
        <authorList>
            <person name="Misner I."/>
            <person name="Blouin N."/>
            <person name="Leonard G."/>
            <person name="Richards T.A."/>
            <person name="Lane C.E."/>
        </authorList>
    </citation>
    <scope>NUCLEOTIDE SEQUENCE [LARGE SCALE GENOMIC DNA]</scope>
    <source>
        <strain evidence="5 6">ATCC 34112</strain>
    </source>
</reference>
<dbReference type="GO" id="GO:0006355">
    <property type="term" value="P:regulation of DNA-templated transcription"/>
    <property type="evidence" value="ECO:0007669"/>
    <property type="project" value="TreeGrafter"/>
</dbReference>
<sequence length="483" mass="55981">AIRVLFPEVGNPVKPKPLTPLNCEINGTSLYRGVSSIWFLAHVTGWWGKMCMFRDWRFCWVLGIAFELLELIFQFVIPDFQECWWDSLFMDLFGANFIGMCLGHLTLKYLETKKYDWSGNRGVLRRTLSQFTPFSWSRYDWEVFSSFKRFALVAVAVFVCLVVELNAFFLLSTLNIPKESHINKYRLCLIFMLGIPAASEYYEFITNPALWRLGQNAWMMCSIGVFEVLVWVKFAHGLAGSTTPPPDVYLPLLAFGFLFALWMLLFFSKFDPNTSIHGVSGQYKMSQISSGREDDGEEVVWLNEVKAMHKEIVNHELAWPFLEPVDPVKLNIPTYFQIIERPMDLGTINTRLQMATGEDQDEMATVFGPPTAMLTYNSLDEYKQDLLLVFDNAVKFNGDDGRIESVGNMAKRMRQHVLALLAERFSIACLTWEEKVELNLLQKMIHQAKIQKVREHWKKDSFVARWNRQKIETRIESLMQANQ</sequence>
<dbReference type="GO" id="GO:0106245">
    <property type="term" value="F:L-serine-phosphatidylethanolamine phosphatidyltransferase activity"/>
    <property type="evidence" value="ECO:0007669"/>
    <property type="project" value="InterPro"/>
</dbReference>
<dbReference type="InterPro" id="IPR050935">
    <property type="entry name" value="Bromo_chromatin_reader"/>
</dbReference>
<accession>A0A1V9Y709</accession>
<dbReference type="PANTHER" id="PTHR22880:SF225">
    <property type="entry name" value="BROMODOMAIN-CONTAINING PROTEIN BET-1-RELATED"/>
    <property type="match status" value="1"/>
</dbReference>
<dbReference type="GO" id="GO:0000785">
    <property type="term" value="C:chromatin"/>
    <property type="evidence" value="ECO:0007669"/>
    <property type="project" value="TreeGrafter"/>
</dbReference>
<keyword evidence="3" id="KW-0472">Membrane</keyword>
<dbReference type="Proteomes" id="UP000243217">
    <property type="component" value="Unassembled WGS sequence"/>
</dbReference>
<dbReference type="SMART" id="SM00297">
    <property type="entry name" value="BROMO"/>
    <property type="match status" value="1"/>
</dbReference>
<proteinExistence type="predicted"/>
<dbReference type="Pfam" id="PF03034">
    <property type="entry name" value="PSS"/>
    <property type="match status" value="1"/>
</dbReference>
<protein>
    <submittedName>
        <fullName evidence="5">Phosphatidylserine synthase</fullName>
    </submittedName>
</protein>